<dbReference type="Proteomes" id="UP000245626">
    <property type="component" value="Unassembled WGS sequence"/>
</dbReference>
<dbReference type="EMBL" id="KZ819854">
    <property type="protein sequence ID" value="PWN51299.1"/>
    <property type="molecule type" value="Genomic_DNA"/>
</dbReference>
<evidence type="ECO:0000313" key="1">
    <source>
        <dbReference type="EMBL" id="PWN51299.1"/>
    </source>
</evidence>
<organism evidence="1 2">
    <name type="scientific">Violaceomyces palustris</name>
    <dbReference type="NCBI Taxonomy" id="1673888"/>
    <lineage>
        <taxon>Eukaryota</taxon>
        <taxon>Fungi</taxon>
        <taxon>Dikarya</taxon>
        <taxon>Basidiomycota</taxon>
        <taxon>Ustilaginomycotina</taxon>
        <taxon>Ustilaginomycetes</taxon>
        <taxon>Violaceomycetales</taxon>
        <taxon>Violaceomycetaceae</taxon>
        <taxon>Violaceomyces</taxon>
    </lineage>
</organism>
<name>A0ACD0NZQ7_9BASI</name>
<evidence type="ECO:0000313" key="2">
    <source>
        <dbReference type="Proteomes" id="UP000245626"/>
    </source>
</evidence>
<accession>A0ACD0NZQ7</accession>
<keyword evidence="2" id="KW-1185">Reference proteome</keyword>
<proteinExistence type="predicted"/>
<sequence length="365" mass="40800">MVAQAGRKRPRTSNLEPQAQPQPRPYPHHTRDQPPPQPKGKARQQHPPPPPIQQSNLSPPKSSPSPHSIPASPPTLAQRPLHPQNEPLLSPQQQIYFGHQQPPPPNASTYVPHYLPEQDAYHSGSVEESFEEDEQDQASFSFVFQCKSCRSIVGDSISWKTSRKDMGLVVLSHVSDRARSSETLQTSSEPGLDLGSTYSTVECASCDAELGRRYRTTSRNLDDLRDAYSLRLEALTVYQLGSSISQSDPNGPLPSDSERIASIKDWQRQEGQEQRESQAPVRRSSPPNSAANDKTRLVLMAIGERLVRVERRLEQLYSNGRNPPAQEVQQSSNNNMSDLEIESGPSDPSWLRQRRNKKQEVVGES</sequence>
<gene>
    <name evidence="1" type="ORF">IE53DRAFT_386334</name>
</gene>
<protein>
    <submittedName>
        <fullName evidence="1">Uncharacterized protein</fullName>
    </submittedName>
</protein>
<reference evidence="1 2" key="1">
    <citation type="journal article" date="2018" name="Mol. Biol. Evol.">
        <title>Broad Genomic Sampling Reveals a Smut Pathogenic Ancestry of the Fungal Clade Ustilaginomycotina.</title>
        <authorList>
            <person name="Kijpornyongpan T."/>
            <person name="Mondo S.J."/>
            <person name="Barry K."/>
            <person name="Sandor L."/>
            <person name="Lee J."/>
            <person name="Lipzen A."/>
            <person name="Pangilinan J."/>
            <person name="LaButti K."/>
            <person name="Hainaut M."/>
            <person name="Henrissat B."/>
            <person name="Grigoriev I.V."/>
            <person name="Spatafora J.W."/>
            <person name="Aime M.C."/>
        </authorList>
    </citation>
    <scope>NUCLEOTIDE SEQUENCE [LARGE SCALE GENOMIC DNA]</scope>
    <source>
        <strain evidence="1 2">SA 807</strain>
    </source>
</reference>